<comment type="caution">
    <text evidence="12">The sequence shown here is derived from an EMBL/GenBank/DDBJ whole genome shotgun (WGS) entry which is preliminary data.</text>
</comment>
<feature type="compositionally biased region" description="Polar residues" evidence="11">
    <location>
        <begin position="310"/>
        <end position="329"/>
    </location>
</feature>
<evidence type="ECO:0000256" key="7">
    <source>
        <dbReference type="ARBA" id="ARBA00022989"/>
    </source>
</evidence>
<sequence length="1150" mass="126393">MADVFRRAWTSFHESLNFFRLHVLFFTFTPLISAAIFYAANGQYPISFIDALFNCISAMTVTGLATVDLSQLTGFQQAILFVLMCIGNPVIISWFIVYTRRRFFQKKLSHIIAEELKRERQGGIIAAMRQRTLSISRSLSRDQRGPAEDPRDPASTDIHGKHYSKPGVLRRLMNRIFPTASPDRSPTSTMSGAATPSSDKARRKNGLAQRLRPDMIRRTEAEPQRVDPMGGVGGVMVDDAGGKGKGREFGGRHYTEKVDQFHNGGEVHHVVTGTGSSGSRTRYDGTSSPNPSLQRTNSTRSTEGEEVADDNTSTGQTLALPSRHSNGTIPTPHRPEYDVAPYSSNLSPPVPDGLNSAPLMESPGEIDDHNGILLHSDTDRDLDTIEDYPEALDRSVFIYTHFVHANVNVDPFVGSADDHLASRSHPHGRSMAEGEDSNFRTGVSSSPVRFKPPPIRVNPGTIGDERLSPNYGREADRMSVSFSHERQASEAITLREPGAGMGEFPRTQTIEFVNTPHVRGRAGTRRPSAGVNSERERERTRFRNFSLGGSSHAAPAGSDAGDTNSANIGAGTSSVGHGYTSGRGRASSTGRQRMGSVSTAYFPRTATGRSYGTTRMNLPAQVPSNQSGYGGFPMPHELAGRAIKRFLPQTMTLTRTLTVGSGGGEPRQVPYITFDAIVGRNSQFHDLSQEEQEELGGVEYRALGALLWIVATYHIGIQLLGFVVFAPYSSMPKWAPVFREQQHRFVPPAWFSMFQAVSAYTNTGMSLIDQSMIPFQTAYPMIIIMFFMVLAGNTAFPICLRFFIWLLSKVVGQRSHETLSFLLDHPRRCFIYLFPSHQTWLLLIVLLTMVIIDWVSFMVLDIGNEVIEAIPVGTRLAIGLLQAGAVRAAGFATVSISALAPAVKVLYVTMMYVAVYPIALSVRATNVYEERSLGVYLDNEQGDEEEPNQPSSVHAWGTYFAWHARRQLSFDMWWLAVALWLVCIIERAEIMNPESAGWFDIFTIIFELVSAYGTVGLSLGLPTANYSFSGALRPLSKLVICIVMLRGRHRGLPHAIDRAVVLPWDLLGRQGQNRSTNGFDIPGNRQSMVSEPGPSFEAHSTGRAPTTAHGLDLKHRTNTILSPVHETLTPVTSVIGTPRATFSALGPAGN</sequence>
<dbReference type="PANTHER" id="PTHR31064">
    <property type="entry name" value="POTASSIUM TRANSPORT PROTEIN DDB_G0292412-RELATED"/>
    <property type="match status" value="1"/>
</dbReference>
<feature type="compositionally biased region" description="Polar residues" evidence="11">
    <location>
        <begin position="277"/>
        <end position="301"/>
    </location>
</feature>
<comment type="subcellular location">
    <subcellularLocation>
        <location evidence="1">Membrane</location>
        <topology evidence="1">Multi-pass membrane protein</topology>
    </subcellularLocation>
</comment>
<evidence type="ECO:0000256" key="1">
    <source>
        <dbReference type="ARBA" id="ARBA00004141"/>
    </source>
</evidence>
<dbReference type="InterPro" id="IPR003445">
    <property type="entry name" value="Cat_transpt"/>
</dbReference>
<feature type="transmembrane region" description="Helical" evidence="10">
    <location>
        <begin position="829"/>
        <end position="852"/>
    </location>
</feature>
<evidence type="ECO:0000256" key="4">
    <source>
        <dbReference type="ARBA" id="ARBA00022538"/>
    </source>
</evidence>
<dbReference type="GO" id="GO:0030007">
    <property type="term" value="P:intracellular potassium ion homeostasis"/>
    <property type="evidence" value="ECO:0007669"/>
    <property type="project" value="UniProtKB-UniRule"/>
</dbReference>
<feature type="compositionally biased region" description="Basic and acidic residues" evidence="11">
    <location>
        <begin position="139"/>
        <end position="160"/>
    </location>
</feature>
<feature type="compositionally biased region" description="Polar residues" evidence="11">
    <location>
        <begin position="586"/>
        <end position="596"/>
    </location>
</feature>
<keyword evidence="3 10" id="KW-0813">Transport</keyword>
<feature type="compositionally biased region" description="Polar residues" evidence="11">
    <location>
        <begin position="1075"/>
        <end position="1089"/>
    </location>
</feature>
<feature type="compositionally biased region" description="Polar residues" evidence="11">
    <location>
        <begin position="182"/>
        <end position="198"/>
    </location>
</feature>
<keyword evidence="7 10" id="KW-1133">Transmembrane helix</keyword>
<evidence type="ECO:0000256" key="3">
    <source>
        <dbReference type="ARBA" id="ARBA00022448"/>
    </source>
</evidence>
<dbReference type="PANTHER" id="PTHR31064:SF30">
    <property type="entry name" value="HIGH-AFFINITY POTASSIUM TRANSPORT PROTEIN-RELATED"/>
    <property type="match status" value="1"/>
</dbReference>
<evidence type="ECO:0000256" key="8">
    <source>
        <dbReference type="ARBA" id="ARBA00023065"/>
    </source>
</evidence>
<dbReference type="InterPro" id="IPR051143">
    <property type="entry name" value="TrkH_K-transport"/>
</dbReference>
<feature type="transmembrane region" description="Helical" evidence="10">
    <location>
        <begin position="21"/>
        <end position="40"/>
    </location>
</feature>
<feature type="region of interest" description="Disordered" evidence="11">
    <location>
        <begin position="178"/>
        <end position="220"/>
    </location>
</feature>
<dbReference type="InterPro" id="IPR004773">
    <property type="entry name" value="K/Na_transp_Trk1/HKT1"/>
</dbReference>
<feature type="transmembrane region" description="Helical" evidence="10">
    <location>
        <begin position="749"/>
        <end position="768"/>
    </location>
</feature>
<feature type="compositionally biased region" description="Basic and acidic residues" evidence="11">
    <location>
        <begin position="211"/>
        <end position="220"/>
    </location>
</feature>
<protein>
    <recommendedName>
        <fullName evidence="10">Potassium transport protein</fullName>
    </recommendedName>
</protein>
<feature type="region of interest" description="Disordered" evidence="11">
    <location>
        <begin position="420"/>
        <end position="471"/>
    </location>
</feature>
<evidence type="ECO:0000256" key="2">
    <source>
        <dbReference type="ARBA" id="ARBA00009137"/>
    </source>
</evidence>
<evidence type="ECO:0000256" key="11">
    <source>
        <dbReference type="SAM" id="MobiDB-lite"/>
    </source>
</evidence>
<evidence type="ECO:0000256" key="5">
    <source>
        <dbReference type="ARBA" id="ARBA00022692"/>
    </source>
</evidence>
<evidence type="ECO:0000256" key="10">
    <source>
        <dbReference type="PIRNR" id="PIRNR002450"/>
    </source>
</evidence>
<dbReference type="GO" id="GO:0005886">
    <property type="term" value="C:plasma membrane"/>
    <property type="evidence" value="ECO:0007669"/>
    <property type="project" value="InterPro"/>
</dbReference>
<dbReference type="GO" id="GO:1990573">
    <property type="term" value="P:potassium ion import across plasma membrane"/>
    <property type="evidence" value="ECO:0007669"/>
    <property type="project" value="TreeGrafter"/>
</dbReference>
<keyword evidence="6 10" id="KW-0630">Potassium</keyword>
<feature type="compositionally biased region" description="Polar residues" evidence="11">
    <location>
        <begin position="561"/>
        <end position="575"/>
    </location>
</feature>
<dbReference type="GO" id="GO:0140107">
    <property type="term" value="F:high-affinity potassium ion transmembrane transporter activity"/>
    <property type="evidence" value="ECO:0007669"/>
    <property type="project" value="TreeGrafter"/>
</dbReference>
<keyword evidence="8 10" id="KW-0406">Ion transport</keyword>
<proteinExistence type="inferred from homology"/>
<feature type="region of interest" description="Disordered" evidence="11">
    <location>
        <begin position="136"/>
        <end position="162"/>
    </location>
</feature>
<dbReference type="PIRSF" id="PIRSF002450">
    <property type="entry name" value="K+_transpter_TRK"/>
    <property type="match status" value="1"/>
</dbReference>
<comment type="similarity">
    <text evidence="2 10">Belongs to the TrkH potassium transport family.</text>
</comment>
<dbReference type="EMBL" id="CAJMWZ010005895">
    <property type="protein sequence ID" value="CAE6512378.1"/>
    <property type="molecule type" value="Genomic_DNA"/>
</dbReference>
<feature type="transmembrane region" description="Helical" evidence="10">
    <location>
        <begin position="905"/>
        <end position="924"/>
    </location>
</feature>
<dbReference type="Pfam" id="PF02386">
    <property type="entry name" value="TrkH"/>
    <property type="match status" value="1"/>
</dbReference>
<keyword evidence="4 10" id="KW-0633">Potassium transport</keyword>
<feature type="region of interest" description="Disordered" evidence="11">
    <location>
        <begin position="518"/>
        <end position="596"/>
    </location>
</feature>
<keyword evidence="5 10" id="KW-0812">Transmembrane</keyword>
<feature type="transmembrane region" description="Helical" evidence="10">
    <location>
        <begin position="997"/>
        <end position="1020"/>
    </location>
</feature>
<accession>A0A8H3D6A8</accession>
<feature type="transmembrane region" description="Helical" evidence="10">
    <location>
        <begin position="46"/>
        <end position="67"/>
    </location>
</feature>
<evidence type="ECO:0000256" key="9">
    <source>
        <dbReference type="ARBA" id="ARBA00023136"/>
    </source>
</evidence>
<feature type="region of interest" description="Disordered" evidence="11">
    <location>
        <begin position="269"/>
        <end position="334"/>
    </location>
</feature>
<keyword evidence="9 10" id="KW-0472">Membrane</keyword>
<evidence type="ECO:0000313" key="12">
    <source>
        <dbReference type="EMBL" id="CAE6512378.1"/>
    </source>
</evidence>
<feature type="transmembrane region" description="Helical" evidence="10">
    <location>
        <begin position="79"/>
        <end position="98"/>
    </location>
</feature>
<organism evidence="12 13">
    <name type="scientific">Rhizoctonia solani</name>
    <dbReference type="NCBI Taxonomy" id="456999"/>
    <lineage>
        <taxon>Eukaryota</taxon>
        <taxon>Fungi</taxon>
        <taxon>Dikarya</taxon>
        <taxon>Basidiomycota</taxon>
        <taxon>Agaricomycotina</taxon>
        <taxon>Agaricomycetes</taxon>
        <taxon>Cantharellales</taxon>
        <taxon>Ceratobasidiaceae</taxon>
        <taxon>Rhizoctonia</taxon>
    </lineage>
</organism>
<dbReference type="AlphaFoldDB" id="A0A8H3D6A8"/>
<name>A0A8H3D6A8_9AGAM</name>
<evidence type="ECO:0000256" key="6">
    <source>
        <dbReference type="ARBA" id="ARBA00022958"/>
    </source>
</evidence>
<reference evidence="12" key="1">
    <citation type="submission" date="2021-01" db="EMBL/GenBank/DDBJ databases">
        <authorList>
            <person name="Kaushik A."/>
        </authorList>
    </citation>
    <scope>NUCLEOTIDE SEQUENCE</scope>
    <source>
        <strain evidence="12">Type strain: AG8-Rh-89/</strain>
    </source>
</reference>
<evidence type="ECO:0000313" key="13">
    <source>
        <dbReference type="Proteomes" id="UP000663850"/>
    </source>
</evidence>
<feature type="transmembrane region" description="Helical" evidence="10">
    <location>
        <begin position="705"/>
        <end position="728"/>
    </location>
</feature>
<dbReference type="Proteomes" id="UP000663850">
    <property type="component" value="Unassembled WGS sequence"/>
</dbReference>
<feature type="transmembrane region" description="Helical" evidence="10">
    <location>
        <begin position="968"/>
        <end position="985"/>
    </location>
</feature>
<gene>
    <name evidence="12" type="ORF">RDB_LOCUS107991</name>
</gene>
<feature type="transmembrane region" description="Helical" evidence="10">
    <location>
        <begin position="780"/>
        <end position="808"/>
    </location>
</feature>
<dbReference type="InterPro" id="IPR015958">
    <property type="entry name" value="Trk1_fungi"/>
</dbReference>
<dbReference type="NCBIfam" id="TIGR00934">
    <property type="entry name" value="2a38euk"/>
    <property type="match status" value="1"/>
</dbReference>
<feature type="region of interest" description="Disordered" evidence="11">
    <location>
        <begin position="1075"/>
        <end position="1107"/>
    </location>
</feature>